<evidence type="ECO:0000313" key="3">
    <source>
        <dbReference type="Proteomes" id="UP000242700"/>
    </source>
</evidence>
<proteinExistence type="predicted"/>
<dbReference type="Gene3D" id="3.30.870.10">
    <property type="entry name" value="Endonuclease Chain A"/>
    <property type="match status" value="2"/>
</dbReference>
<dbReference type="PANTHER" id="PTHR21248">
    <property type="entry name" value="CARDIOLIPIN SYNTHASE"/>
    <property type="match status" value="1"/>
</dbReference>
<reference evidence="3" key="1">
    <citation type="submission" date="2016-10" db="EMBL/GenBank/DDBJ databases">
        <authorList>
            <person name="Varghese N."/>
            <person name="Submissions S."/>
        </authorList>
    </citation>
    <scope>NUCLEOTIDE SEQUENCE [LARGE SCALE GENOMIC DNA]</scope>
    <source>
        <strain evidence="3">CGMCC 1.8911</strain>
    </source>
</reference>
<dbReference type="GO" id="GO:0006793">
    <property type="term" value="P:phosphorus metabolic process"/>
    <property type="evidence" value="ECO:0007669"/>
    <property type="project" value="UniProtKB-ARBA"/>
</dbReference>
<protein>
    <submittedName>
        <fullName evidence="2">Phosphatidylserine/phosphatidylglycerophosphate/cardiolipin synthase</fullName>
    </submittedName>
</protein>
<dbReference type="CDD" id="cd09129">
    <property type="entry name" value="PLDc_unchar2_1"/>
    <property type="match status" value="1"/>
</dbReference>
<organism evidence="2 3">
    <name type="scientific">Jeotgalicoccus aerolatus</name>
    <dbReference type="NCBI Taxonomy" id="709510"/>
    <lineage>
        <taxon>Bacteria</taxon>
        <taxon>Bacillati</taxon>
        <taxon>Bacillota</taxon>
        <taxon>Bacilli</taxon>
        <taxon>Bacillales</taxon>
        <taxon>Staphylococcaceae</taxon>
        <taxon>Jeotgalicoccus</taxon>
    </lineage>
</organism>
<dbReference type="SUPFAM" id="SSF56024">
    <property type="entry name" value="Phospholipase D/nuclease"/>
    <property type="match status" value="2"/>
</dbReference>
<dbReference type="OrthoDB" id="92272at2"/>
<gene>
    <name evidence="2" type="ORF">SAMN05216187_104224</name>
</gene>
<evidence type="ECO:0000259" key="1">
    <source>
        <dbReference type="Pfam" id="PF13091"/>
    </source>
</evidence>
<sequence>MKKRYLFFIIIGALILIPLIVAGVRYFIPVPDNVAYESEEYQTDHAEFLYDLTYTENENTTQEQEIFEEIYKVIDEAEEFLVLDMFLFNDDYNHETLEFPELSQSLTDKLTAKKVENPELEIVFITDGINTFYGTYTPPHIQALMDAGIEVVFTDLSKLRDSNPLYSGFYRSYFQWFGNSEDQWLKNALRPAGPEVNIRSYLELLNFKANHRKLIINEKNGLVTSANPHDASAHHSNIAVQFSGDILHDLLESERAIVNFSGGNTRMFSDFSDKLQDQADTPEGQYAVKLITEERIKDNILKMVDQAKAKETLNVGLFYLSDRDIIKAFKEALDRGVELNIILDINQDAFGNEKNGVPNRPVADELMKHNNPPNIRWYKSSGEQYHAKFITLETEESLIFNGGSANFTRRNLDNYNLETNMMVTAPRDSDFAQEVTAYYERLWTNEGAEYTLDYEEEAEASLIKTIMYRVQEFTGLSTF</sequence>
<dbReference type="STRING" id="586411.SAMN05216187_104224"/>
<dbReference type="EMBL" id="FNFI01000004">
    <property type="protein sequence ID" value="SDK07017.1"/>
    <property type="molecule type" value="Genomic_DNA"/>
</dbReference>
<evidence type="ECO:0000313" key="2">
    <source>
        <dbReference type="EMBL" id="SDK07017.1"/>
    </source>
</evidence>
<dbReference type="Pfam" id="PF13091">
    <property type="entry name" value="PLDc_2"/>
    <property type="match status" value="1"/>
</dbReference>
<name>A0A1G8YW96_9STAP</name>
<dbReference type="RefSeq" id="WP_092596682.1">
    <property type="nucleotide sequence ID" value="NZ_FNFI01000004.1"/>
</dbReference>
<dbReference type="PANTHER" id="PTHR21248:SF22">
    <property type="entry name" value="PHOSPHOLIPASE D"/>
    <property type="match status" value="1"/>
</dbReference>
<dbReference type="CDD" id="cd09130">
    <property type="entry name" value="PLDc_unchar2_2"/>
    <property type="match status" value="1"/>
</dbReference>
<dbReference type="Proteomes" id="UP000242700">
    <property type="component" value="Unassembled WGS sequence"/>
</dbReference>
<dbReference type="AlphaFoldDB" id="A0A1G8YW96"/>
<feature type="domain" description="Phospholipase D-like" evidence="1">
    <location>
        <begin position="308"/>
        <end position="443"/>
    </location>
</feature>
<dbReference type="InterPro" id="IPR025202">
    <property type="entry name" value="PLD-like_dom"/>
</dbReference>
<accession>A0A1G8YW96</accession>